<proteinExistence type="predicted"/>
<organism evidence="1 2">
    <name type="scientific">Caerostris darwini</name>
    <dbReference type="NCBI Taxonomy" id="1538125"/>
    <lineage>
        <taxon>Eukaryota</taxon>
        <taxon>Metazoa</taxon>
        <taxon>Ecdysozoa</taxon>
        <taxon>Arthropoda</taxon>
        <taxon>Chelicerata</taxon>
        <taxon>Arachnida</taxon>
        <taxon>Araneae</taxon>
        <taxon>Araneomorphae</taxon>
        <taxon>Entelegynae</taxon>
        <taxon>Araneoidea</taxon>
        <taxon>Araneidae</taxon>
        <taxon>Caerostris</taxon>
    </lineage>
</organism>
<keyword evidence="2" id="KW-1185">Reference proteome</keyword>
<name>A0AAV4NHL9_9ARAC</name>
<comment type="caution">
    <text evidence="1">The sequence shown here is derived from an EMBL/GenBank/DDBJ whole genome shotgun (WGS) entry which is preliminary data.</text>
</comment>
<dbReference type="EMBL" id="BPLQ01001709">
    <property type="protein sequence ID" value="GIX84302.1"/>
    <property type="molecule type" value="Genomic_DNA"/>
</dbReference>
<sequence length="105" mass="12517">MKYRNVWAQLKTSHESSPVAILQEQITFNPEETNLFLPLRWLSSKRRRNNSPNNFKGNLRKNENTFICSERNPSNKYFTYVMKAKRSERYTTPGSLEWRGERSSQ</sequence>
<accession>A0AAV4NHL9</accession>
<dbReference type="Proteomes" id="UP001054837">
    <property type="component" value="Unassembled WGS sequence"/>
</dbReference>
<gene>
    <name evidence="1" type="ORF">CDAR_48921</name>
</gene>
<evidence type="ECO:0000313" key="1">
    <source>
        <dbReference type="EMBL" id="GIX84302.1"/>
    </source>
</evidence>
<protein>
    <submittedName>
        <fullName evidence="1">Uncharacterized protein</fullName>
    </submittedName>
</protein>
<evidence type="ECO:0000313" key="2">
    <source>
        <dbReference type="Proteomes" id="UP001054837"/>
    </source>
</evidence>
<reference evidence="1 2" key="1">
    <citation type="submission" date="2021-06" db="EMBL/GenBank/DDBJ databases">
        <title>Caerostris darwini draft genome.</title>
        <authorList>
            <person name="Kono N."/>
            <person name="Arakawa K."/>
        </authorList>
    </citation>
    <scope>NUCLEOTIDE SEQUENCE [LARGE SCALE GENOMIC DNA]</scope>
</reference>
<dbReference type="AlphaFoldDB" id="A0AAV4NHL9"/>